<dbReference type="GO" id="GO:0003697">
    <property type="term" value="F:single-stranded DNA binding"/>
    <property type="evidence" value="ECO:0007669"/>
    <property type="project" value="InterPro"/>
</dbReference>
<gene>
    <name evidence="2" type="ORF">LCGC14_0987360</name>
</gene>
<feature type="domain" description="N-terminal" evidence="1">
    <location>
        <begin position="120"/>
        <end position="229"/>
    </location>
</feature>
<reference evidence="2" key="1">
    <citation type="journal article" date="2015" name="Nature">
        <title>Complex archaea that bridge the gap between prokaryotes and eukaryotes.</title>
        <authorList>
            <person name="Spang A."/>
            <person name="Saw J.H."/>
            <person name="Jorgensen S.L."/>
            <person name="Zaremba-Niedzwiedzka K."/>
            <person name="Martijn J."/>
            <person name="Lind A.E."/>
            <person name="van Eijk R."/>
            <person name="Schleper C."/>
            <person name="Guy L."/>
            <person name="Ettema T.J."/>
        </authorList>
    </citation>
    <scope>NUCLEOTIDE SEQUENCE</scope>
</reference>
<comment type="caution">
    <text evidence="2">The sequence shown here is derived from an EMBL/GenBank/DDBJ whole genome shotgun (WGS) entry which is preliminary data.</text>
</comment>
<name>A0A0F9NBH3_9ZZZZ</name>
<proteinExistence type="predicted"/>
<dbReference type="EMBL" id="LAZR01003725">
    <property type="protein sequence ID" value="KKN15314.1"/>
    <property type="molecule type" value="Genomic_DNA"/>
</dbReference>
<evidence type="ECO:0000313" key="2">
    <source>
        <dbReference type="EMBL" id="KKN15314.1"/>
    </source>
</evidence>
<dbReference type="AlphaFoldDB" id="A0A0F9NBH3"/>
<protein>
    <recommendedName>
        <fullName evidence="1">N-terminal domain-containing protein</fullName>
    </recommendedName>
</protein>
<evidence type="ECO:0000259" key="1">
    <source>
        <dbReference type="Pfam" id="PF08401"/>
    </source>
</evidence>
<feature type="non-terminal residue" evidence="2">
    <location>
        <position position="481"/>
    </location>
</feature>
<dbReference type="Pfam" id="PF08401">
    <property type="entry name" value="ArdcN"/>
    <property type="match status" value="1"/>
</dbReference>
<dbReference type="InterPro" id="IPR013610">
    <property type="entry name" value="ArdC_N"/>
</dbReference>
<accession>A0A0F9NBH3</accession>
<sequence length="481" mass="54109">MLQVEEHLRSYPCPFCLRKHLLDAEAHLEEIVPMAEGEEQDTFIGLLERVREIRKSIEAENLACPPCPEHGPLEQATNGGVLYQDEACDQVPGKYRHLAPFFSSPYVESVLEQPGDRGRRIDEILARLEAGVKEIHESDNYRRFMATMAKFHRYSLGNIMLISIQRPDAVRVAGFARWKELGRSVRKGEKGIAILAPCFPPKAKPVEPPPEEEDEGEPEPVYFKTVYVFDIRQTEGKELPVVEVPIISGEETRPLYQRAVAFAASKGIRVSREPQPQVSADTMGYWDRRAKVAWVRPDVPQEQATKTLLHEVAHGLSEQDPSVSYAEAETIAEGVAFTVAAHFGFDTGIRSFPYVALWAGDIKVLRRNLAAIHRLAKSMIDGLEVAAMEATVVTALPPEEEHPYARPRPKAITIYPDTIEKHYVDKEVFHPGSFRVVEPLPGVQVYLGCKKEDRWDASAVRCYPNPTVHLTIVPRTAEYMA</sequence>
<organism evidence="2">
    <name type="scientific">marine sediment metagenome</name>
    <dbReference type="NCBI Taxonomy" id="412755"/>
    <lineage>
        <taxon>unclassified sequences</taxon>
        <taxon>metagenomes</taxon>
        <taxon>ecological metagenomes</taxon>
    </lineage>
</organism>